<dbReference type="FunFam" id="3.30.70.270:FF:000020">
    <property type="entry name" value="Transposon Tf2-6 polyprotein-like Protein"/>
    <property type="match status" value="1"/>
</dbReference>
<dbReference type="InterPro" id="IPR043128">
    <property type="entry name" value="Rev_trsase/Diguanyl_cyclase"/>
</dbReference>
<evidence type="ECO:0000256" key="9">
    <source>
        <dbReference type="ARBA" id="ARBA00023125"/>
    </source>
</evidence>
<dbReference type="EMBL" id="JAUUTY010000007">
    <property type="protein sequence ID" value="KAK1611439.1"/>
    <property type="molecule type" value="Genomic_DNA"/>
</dbReference>
<dbReference type="InterPro" id="IPR012337">
    <property type="entry name" value="RNaseH-like_sf"/>
</dbReference>
<dbReference type="PROSITE" id="PS50878">
    <property type="entry name" value="RT_POL"/>
    <property type="match status" value="1"/>
</dbReference>
<keyword evidence="9" id="KW-0238">DNA-binding</keyword>
<dbReference type="PANTHER" id="PTHR37984">
    <property type="entry name" value="PROTEIN CBG26694"/>
    <property type="match status" value="1"/>
</dbReference>
<evidence type="ECO:0008006" key="17">
    <source>
        <dbReference type="Google" id="ProtNLM"/>
    </source>
</evidence>
<sequence>MARQCSRGPNSCKSRVGADVTPALHQRARTSPQQHGTETTALVLQAAPHQVGLRGRVRRRRGREFAGDHQIVRGDSPVDPDRRRFARRGREGRNCADRSIDLLTAVQDRLVATAEEAGDGRSRAAAMAATPSPRESPDAIMANTFPKRTLRKVEGWLGDYDGPITALLCGMLKELHCDPRIPVIKYTYYDGEILAKCRVSVQLPEKLLMSRIMPYGEAKTITTAYHMGLFKAILEIRQHKSVELLCSEFSHIPHAEEDEDPTLNHLVLAHRSPEAAAQHMDSYLEMGLPKTSQYVVGESSGTKKKKKKKMRGQVNRNPPWMTGEEELYSTGDMGNEGKGVTLSDFQNARPLPFTSAPEPMDAEDWLMDTERKLKTVGCNDEEKIRYTTYLLSGPAASWWENLVAVHPPDKVFTWEEFKKKFRDAHVPDSVVELKKREFEELRQNTAPIMQYVRDFNRLSRYAPEDELIDSAITFEDDYRQVQEDRRKRARIEPRKYPISKPIPDRSFKPRYRPTTGRTHQAGVSKQVILGRTELWRTRWKQQQQPQQQQQQQRNYNNNNNKRGKPYGKLNCTSLEQAEESDQTVLENGAVINCGDKTVSLRNSIGGRIVFQGDKYSELEIGLELNSLKEVRIEDIPVVNEFKDVFPKELPGMPPDREIEFTIDLIPGTAPIAQPPYKMGPKELVELKAQIDELEQKGFIQESVSPWGTPVIFVDKRDGGKRMCGDYRNLNNVTIKNKYPLPRIQDLFDQVQGAGVFSKIDLRSGYHQIKIKKEDVPKTAFVSRYGHHEYLVVPFGLTNAPAIFMNLMNKIFMKYLDKFVIVFIDDILIYSKDKEEHAKHLKIVLQTLREHQLYAKFSKCKFWLDSVEFLGHVITKEGIAVNPSKVQSVLEWKSPKNAKEIRGFLGMAGYYRRFIEGFSKIAGPMTKLLKKNTPFVWTDECEASFQTLKDKLTTAPVLAVPEPGKDYTVYCDASKNGLGCVLMQDRKSWRQFLYGSKCELYTDHKSLKYFFTQKELNMRQKRWLELIKDYDLKINYTPGKANVVADALSRKSTENQPTEWEIPKELRKELEDAQILFIQGDVKGSIATMRIMDEMYSDLKYEIIRKQADDLFIQEEIKRIGEGRPSEFHLGDFDSLYFQKRICVPDDPEVKSIILKEAHETPYSIHPGSTKMYMDLKEMFWWNNMKREIAQYVSECHTCQRVKAEHQSPAGLLKPLEIPEWKWDEIGMDFVTGLPMTSKRKDMIWVIVDRLTKSAHFIAVNTKDTAEKLVDIYVKEIVSKHGVPKKIVSDRGSIFTSAFWKQLQESLGSKLDFSTAYHPQTGGQTERTNQILEDMLRACALNFGGSWEDHLPLAEFSYNNSYQSSIQMAPYEALYGRKCRSPICWYETGENKEFTPDYIKERQDVIEVIRDRLKIAQSRQKSYADLKRRDWEPKVGDMVYLKVSPMKGLKRFGVKGKLSPRYIGPFKIISQNRGTTFELELPAQLSQVHNVFHVSQLRKCLKAPDDPITYEEIELQSDLTYVERPEKILEVQWKKLRNRAIKYCKVQWQHHPEREATWETEEELRKSYPEMFRTRGPGSINCIELHYLAVHRQVHPCSYCDPEVEAINDGAPEGSYELVYEEPDLTGGVEGVDYGIVYGPDDTEVEE</sequence>
<evidence type="ECO:0000256" key="12">
    <source>
        <dbReference type="SAM" id="MobiDB-lite"/>
    </source>
</evidence>
<dbReference type="GO" id="GO:0006310">
    <property type="term" value="P:DNA recombination"/>
    <property type="evidence" value="ECO:0007669"/>
    <property type="project" value="UniProtKB-KW"/>
</dbReference>
<keyword evidence="8" id="KW-0548">Nucleotidyltransferase</keyword>
<comment type="caution">
    <text evidence="15">The sequence shown here is derived from an EMBL/GenBank/DDBJ whole genome shotgun (WGS) entry which is preliminary data.</text>
</comment>
<evidence type="ECO:0000256" key="3">
    <source>
        <dbReference type="ARBA" id="ARBA00022750"/>
    </source>
</evidence>
<dbReference type="GO" id="GO:0006508">
    <property type="term" value="P:proteolysis"/>
    <property type="evidence" value="ECO:0007669"/>
    <property type="project" value="UniProtKB-KW"/>
</dbReference>
<dbReference type="PROSITE" id="PS50994">
    <property type="entry name" value="INTEGRASE"/>
    <property type="match status" value="1"/>
</dbReference>
<dbReference type="GO" id="GO:0015074">
    <property type="term" value="P:DNA integration"/>
    <property type="evidence" value="ECO:0007669"/>
    <property type="project" value="UniProtKB-KW"/>
</dbReference>
<evidence type="ECO:0000256" key="2">
    <source>
        <dbReference type="ARBA" id="ARBA00022723"/>
    </source>
</evidence>
<feature type="domain" description="Reverse transcriptase" evidence="13">
    <location>
        <begin position="694"/>
        <end position="873"/>
    </location>
</feature>
<keyword evidence="16" id="KW-1185">Reference proteome</keyword>
<dbReference type="SUPFAM" id="SSF54160">
    <property type="entry name" value="Chromo domain-like"/>
    <property type="match status" value="1"/>
</dbReference>
<keyword evidence="3" id="KW-0064">Aspartyl protease</keyword>
<dbReference type="Proteomes" id="UP001231189">
    <property type="component" value="Unassembled WGS sequence"/>
</dbReference>
<evidence type="ECO:0000256" key="1">
    <source>
        <dbReference type="ARBA" id="ARBA00022670"/>
    </source>
</evidence>
<dbReference type="Gene3D" id="1.10.340.70">
    <property type="match status" value="1"/>
</dbReference>
<dbReference type="Gene3D" id="3.30.70.270">
    <property type="match status" value="2"/>
</dbReference>
<accession>A0AAD8R0Y1</accession>
<dbReference type="Pfam" id="PF00665">
    <property type="entry name" value="rve"/>
    <property type="match status" value="1"/>
</dbReference>
<dbReference type="InterPro" id="IPR056924">
    <property type="entry name" value="SH3_Tf2-1"/>
</dbReference>
<protein>
    <recommendedName>
        <fullName evidence="17">Reverse transcriptase</fullName>
    </recommendedName>
</protein>
<dbReference type="Pfam" id="PF03732">
    <property type="entry name" value="Retrotrans_gag"/>
    <property type="match status" value="1"/>
</dbReference>
<evidence type="ECO:0000256" key="8">
    <source>
        <dbReference type="ARBA" id="ARBA00022932"/>
    </source>
</evidence>
<dbReference type="InterPro" id="IPR043502">
    <property type="entry name" value="DNA/RNA_pol_sf"/>
</dbReference>
<keyword evidence="2" id="KW-0479">Metal-binding</keyword>
<dbReference type="Pfam" id="PF17919">
    <property type="entry name" value="RT_RNaseH_2"/>
    <property type="match status" value="1"/>
</dbReference>
<keyword evidence="8" id="KW-0808">Transferase</keyword>
<dbReference type="Gene3D" id="3.10.10.10">
    <property type="entry name" value="HIV Type 1 Reverse Transcriptase, subunit A, domain 1"/>
    <property type="match status" value="1"/>
</dbReference>
<gene>
    <name evidence="15" type="ORF">QYE76_035112</name>
</gene>
<dbReference type="SUPFAM" id="SSF53098">
    <property type="entry name" value="Ribonuclease H-like"/>
    <property type="match status" value="1"/>
</dbReference>
<feature type="compositionally biased region" description="Basic and acidic residues" evidence="12">
    <location>
        <begin position="484"/>
        <end position="495"/>
    </location>
</feature>
<dbReference type="PANTHER" id="PTHR37984:SF5">
    <property type="entry name" value="PROTEIN NYNRIN-LIKE"/>
    <property type="match status" value="1"/>
</dbReference>
<keyword evidence="7" id="KW-0695">RNA-directed DNA polymerase</keyword>
<dbReference type="InterPro" id="IPR041577">
    <property type="entry name" value="RT_RNaseH_2"/>
</dbReference>
<dbReference type="GO" id="GO:0004190">
    <property type="term" value="F:aspartic-type endopeptidase activity"/>
    <property type="evidence" value="ECO:0007669"/>
    <property type="project" value="UniProtKB-KW"/>
</dbReference>
<dbReference type="InterPro" id="IPR001584">
    <property type="entry name" value="Integrase_cat-core"/>
</dbReference>
<evidence type="ECO:0000256" key="11">
    <source>
        <dbReference type="ARBA" id="ARBA00023268"/>
    </source>
</evidence>
<evidence type="ECO:0000313" key="16">
    <source>
        <dbReference type="Proteomes" id="UP001231189"/>
    </source>
</evidence>
<feature type="compositionally biased region" description="Basic residues" evidence="12">
    <location>
        <begin position="302"/>
        <end position="311"/>
    </location>
</feature>
<evidence type="ECO:0000256" key="5">
    <source>
        <dbReference type="ARBA" id="ARBA00022842"/>
    </source>
</evidence>
<keyword evidence="11" id="KW-0511">Multifunctional enzyme</keyword>
<dbReference type="GO" id="GO:0003677">
    <property type="term" value="F:DNA binding"/>
    <property type="evidence" value="ECO:0007669"/>
    <property type="project" value="UniProtKB-KW"/>
</dbReference>
<keyword evidence="8" id="KW-0239">DNA-directed DNA polymerase</keyword>
<dbReference type="InterPro" id="IPR000477">
    <property type="entry name" value="RT_dom"/>
</dbReference>
<keyword evidence="5" id="KW-0460">Magnesium</keyword>
<evidence type="ECO:0000259" key="13">
    <source>
        <dbReference type="PROSITE" id="PS50878"/>
    </source>
</evidence>
<dbReference type="Pfam" id="PF00078">
    <property type="entry name" value="RVT_1"/>
    <property type="match status" value="1"/>
</dbReference>
<evidence type="ECO:0000256" key="10">
    <source>
        <dbReference type="ARBA" id="ARBA00023172"/>
    </source>
</evidence>
<dbReference type="SUPFAM" id="SSF56672">
    <property type="entry name" value="DNA/RNA polymerases"/>
    <property type="match status" value="1"/>
</dbReference>
<keyword evidence="1" id="KW-0645">Protease</keyword>
<dbReference type="CDD" id="cd09274">
    <property type="entry name" value="RNase_HI_RT_Ty3"/>
    <property type="match status" value="1"/>
</dbReference>
<keyword evidence="4" id="KW-0378">Hydrolase</keyword>
<keyword evidence="6" id="KW-0229">DNA integration</keyword>
<feature type="region of interest" description="Disordered" evidence="12">
    <location>
        <begin position="538"/>
        <end position="568"/>
    </location>
</feature>
<feature type="region of interest" description="Disordered" evidence="12">
    <location>
        <begin position="296"/>
        <end position="325"/>
    </location>
</feature>
<dbReference type="CDD" id="cd01647">
    <property type="entry name" value="RT_LTR"/>
    <property type="match status" value="1"/>
</dbReference>
<dbReference type="InterPro" id="IPR016197">
    <property type="entry name" value="Chromo-like_dom_sf"/>
</dbReference>
<dbReference type="InterPro" id="IPR005162">
    <property type="entry name" value="Retrotrans_gag_dom"/>
</dbReference>
<dbReference type="GO" id="GO:0046872">
    <property type="term" value="F:metal ion binding"/>
    <property type="evidence" value="ECO:0007669"/>
    <property type="project" value="UniProtKB-KW"/>
</dbReference>
<dbReference type="Pfam" id="PF24626">
    <property type="entry name" value="SH3_Tf2-1"/>
    <property type="match status" value="1"/>
</dbReference>
<reference evidence="15" key="1">
    <citation type="submission" date="2023-07" db="EMBL/GenBank/DDBJ databases">
        <title>A chromosome-level genome assembly of Lolium multiflorum.</title>
        <authorList>
            <person name="Chen Y."/>
            <person name="Copetti D."/>
            <person name="Kolliker R."/>
            <person name="Studer B."/>
        </authorList>
    </citation>
    <scope>NUCLEOTIDE SEQUENCE</scope>
    <source>
        <strain evidence="15">02402/16</strain>
        <tissue evidence="15">Leaf</tissue>
    </source>
</reference>
<feature type="region of interest" description="Disordered" evidence="12">
    <location>
        <begin position="484"/>
        <end position="521"/>
    </location>
</feature>
<evidence type="ECO:0000256" key="4">
    <source>
        <dbReference type="ARBA" id="ARBA00022801"/>
    </source>
</evidence>
<feature type="domain" description="Integrase catalytic" evidence="14">
    <location>
        <begin position="1210"/>
        <end position="1377"/>
    </location>
</feature>
<organism evidence="15 16">
    <name type="scientific">Lolium multiflorum</name>
    <name type="common">Italian ryegrass</name>
    <name type="synonym">Lolium perenne subsp. multiflorum</name>
    <dbReference type="NCBI Taxonomy" id="4521"/>
    <lineage>
        <taxon>Eukaryota</taxon>
        <taxon>Viridiplantae</taxon>
        <taxon>Streptophyta</taxon>
        <taxon>Embryophyta</taxon>
        <taxon>Tracheophyta</taxon>
        <taxon>Spermatophyta</taxon>
        <taxon>Magnoliopsida</taxon>
        <taxon>Liliopsida</taxon>
        <taxon>Poales</taxon>
        <taxon>Poaceae</taxon>
        <taxon>BOP clade</taxon>
        <taxon>Pooideae</taxon>
        <taxon>Poodae</taxon>
        <taxon>Poeae</taxon>
        <taxon>Poeae Chloroplast Group 2 (Poeae type)</taxon>
        <taxon>Loliodinae</taxon>
        <taxon>Loliinae</taxon>
        <taxon>Lolium</taxon>
    </lineage>
</organism>
<dbReference type="InterPro" id="IPR050951">
    <property type="entry name" value="Retrovirus_Pol_polyprotein"/>
</dbReference>
<dbReference type="GO" id="GO:0003887">
    <property type="term" value="F:DNA-directed DNA polymerase activity"/>
    <property type="evidence" value="ECO:0007669"/>
    <property type="project" value="UniProtKB-KW"/>
</dbReference>
<dbReference type="Gene3D" id="3.30.420.10">
    <property type="entry name" value="Ribonuclease H-like superfamily/Ribonuclease H"/>
    <property type="match status" value="1"/>
</dbReference>
<dbReference type="InterPro" id="IPR041588">
    <property type="entry name" value="Integrase_H2C2"/>
</dbReference>
<dbReference type="Pfam" id="PF17921">
    <property type="entry name" value="Integrase_H2C2"/>
    <property type="match status" value="1"/>
</dbReference>
<dbReference type="InterPro" id="IPR036397">
    <property type="entry name" value="RNaseH_sf"/>
</dbReference>
<evidence type="ECO:0000256" key="6">
    <source>
        <dbReference type="ARBA" id="ARBA00022908"/>
    </source>
</evidence>
<evidence type="ECO:0000256" key="7">
    <source>
        <dbReference type="ARBA" id="ARBA00022918"/>
    </source>
</evidence>
<evidence type="ECO:0000259" key="14">
    <source>
        <dbReference type="PROSITE" id="PS50994"/>
    </source>
</evidence>
<feature type="compositionally biased region" description="Low complexity" evidence="12">
    <location>
        <begin position="540"/>
        <end position="560"/>
    </location>
</feature>
<keyword evidence="10" id="KW-0233">DNA recombination</keyword>
<proteinExistence type="predicted"/>
<dbReference type="GO" id="GO:0003964">
    <property type="term" value="F:RNA-directed DNA polymerase activity"/>
    <property type="evidence" value="ECO:0007669"/>
    <property type="project" value="UniProtKB-KW"/>
</dbReference>
<name>A0AAD8R0Y1_LOLMU</name>
<evidence type="ECO:0000313" key="15">
    <source>
        <dbReference type="EMBL" id="KAK1611439.1"/>
    </source>
</evidence>
<dbReference type="FunFam" id="3.30.420.10:FF:000032">
    <property type="entry name" value="Retrovirus-related Pol polyprotein from transposon 297-like Protein"/>
    <property type="match status" value="1"/>
</dbReference>